<accession>A0A645G3J0</accession>
<dbReference type="EMBL" id="VSSQ01068129">
    <property type="protein sequence ID" value="MPN20379.1"/>
    <property type="molecule type" value="Genomic_DNA"/>
</dbReference>
<organism evidence="1">
    <name type="scientific">bioreactor metagenome</name>
    <dbReference type="NCBI Taxonomy" id="1076179"/>
    <lineage>
        <taxon>unclassified sequences</taxon>
        <taxon>metagenomes</taxon>
        <taxon>ecological metagenomes</taxon>
    </lineage>
</organism>
<protein>
    <submittedName>
        <fullName evidence="1">Uncharacterized protein</fullName>
    </submittedName>
</protein>
<reference evidence="1" key="1">
    <citation type="submission" date="2019-08" db="EMBL/GenBank/DDBJ databases">
        <authorList>
            <person name="Kucharzyk K."/>
            <person name="Murdoch R.W."/>
            <person name="Higgins S."/>
            <person name="Loffler F."/>
        </authorList>
    </citation>
    <scope>NUCLEOTIDE SEQUENCE</scope>
</reference>
<dbReference type="AlphaFoldDB" id="A0A645G3J0"/>
<proteinExistence type="predicted"/>
<gene>
    <name evidence="1" type="ORF">SDC9_167758</name>
</gene>
<comment type="caution">
    <text evidence="1">The sequence shown here is derived from an EMBL/GenBank/DDBJ whole genome shotgun (WGS) entry which is preliminary data.</text>
</comment>
<sequence>MISAVFRNLTTGKSWSYPTWHEEKRLLTYGNVRRDRSVFEAANAGLGWTIKTPLTGMVGTVLERRATGGYANSGKFNPSTGIYTGAAGDKLFALLVFNRTLPSNEIAAFN</sequence>
<evidence type="ECO:0000313" key="1">
    <source>
        <dbReference type="EMBL" id="MPN20379.1"/>
    </source>
</evidence>
<name>A0A645G3J0_9ZZZZ</name>